<keyword evidence="3 6" id="KW-0812">Transmembrane</keyword>
<protein>
    <recommendedName>
        <fullName evidence="7">Cardiolipin synthase N-terminal domain-containing protein</fullName>
    </recommendedName>
</protein>
<dbReference type="GO" id="GO:0005886">
    <property type="term" value="C:plasma membrane"/>
    <property type="evidence" value="ECO:0007669"/>
    <property type="project" value="UniProtKB-SubCell"/>
</dbReference>
<dbReference type="InterPro" id="IPR027379">
    <property type="entry name" value="CLS_N"/>
</dbReference>
<dbReference type="EMBL" id="JADBEL010000019">
    <property type="protein sequence ID" value="MBE1555970.1"/>
    <property type="molecule type" value="Genomic_DNA"/>
</dbReference>
<keyword evidence="4 6" id="KW-1133">Transmembrane helix</keyword>
<dbReference type="Proteomes" id="UP000658225">
    <property type="component" value="Unassembled WGS sequence"/>
</dbReference>
<evidence type="ECO:0000256" key="3">
    <source>
        <dbReference type="ARBA" id="ARBA00022692"/>
    </source>
</evidence>
<feature type="transmembrane region" description="Helical" evidence="6">
    <location>
        <begin position="15"/>
        <end position="38"/>
    </location>
</feature>
<proteinExistence type="predicted"/>
<dbReference type="Pfam" id="PF13396">
    <property type="entry name" value="PLDc_N"/>
    <property type="match status" value="1"/>
</dbReference>
<evidence type="ECO:0000259" key="7">
    <source>
        <dbReference type="Pfam" id="PF13396"/>
    </source>
</evidence>
<sequence length="79" mass="9209">MQLHYELSDLKDIDFMALLPIILPVLVVGMLLVLVALIDLYRNRKQRNNVLMWTLIILFANTLGPILYFVVGRKENKRV</sequence>
<feature type="transmembrane region" description="Helical" evidence="6">
    <location>
        <begin position="50"/>
        <end position="71"/>
    </location>
</feature>
<gene>
    <name evidence="8" type="ORF">H4683_003091</name>
</gene>
<evidence type="ECO:0000313" key="9">
    <source>
        <dbReference type="Proteomes" id="UP000658225"/>
    </source>
</evidence>
<dbReference type="AlphaFoldDB" id="A0A927MKC8"/>
<dbReference type="RefSeq" id="WP_192599656.1">
    <property type="nucleotide sequence ID" value="NZ_JADBEL010000019.1"/>
</dbReference>
<name>A0A927MKC8_9BACL</name>
<keyword evidence="5 6" id="KW-0472">Membrane</keyword>
<feature type="domain" description="Cardiolipin synthase N-terminal" evidence="7">
    <location>
        <begin position="32"/>
        <end position="73"/>
    </location>
</feature>
<organism evidence="8 9">
    <name type="scientific">Sporosarcina limicola</name>
    <dbReference type="NCBI Taxonomy" id="34101"/>
    <lineage>
        <taxon>Bacteria</taxon>
        <taxon>Bacillati</taxon>
        <taxon>Bacillota</taxon>
        <taxon>Bacilli</taxon>
        <taxon>Bacillales</taxon>
        <taxon>Caryophanaceae</taxon>
        <taxon>Sporosarcina</taxon>
    </lineage>
</organism>
<keyword evidence="9" id="KW-1185">Reference proteome</keyword>
<reference evidence="8" key="1">
    <citation type="submission" date="2020-10" db="EMBL/GenBank/DDBJ databases">
        <title>Genomic Encyclopedia of Type Strains, Phase IV (KMG-IV): sequencing the most valuable type-strain genomes for metagenomic binning, comparative biology and taxonomic classification.</title>
        <authorList>
            <person name="Goeker M."/>
        </authorList>
    </citation>
    <scope>NUCLEOTIDE SEQUENCE</scope>
    <source>
        <strain evidence="8">DSM 13886</strain>
    </source>
</reference>
<comment type="subcellular location">
    <subcellularLocation>
        <location evidence="1">Cell membrane</location>
        <topology evidence="1">Multi-pass membrane protein</topology>
    </subcellularLocation>
</comment>
<accession>A0A927MKC8</accession>
<evidence type="ECO:0000256" key="2">
    <source>
        <dbReference type="ARBA" id="ARBA00022475"/>
    </source>
</evidence>
<comment type="caution">
    <text evidence="8">The sequence shown here is derived from an EMBL/GenBank/DDBJ whole genome shotgun (WGS) entry which is preliminary data.</text>
</comment>
<evidence type="ECO:0000256" key="6">
    <source>
        <dbReference type="SAM" id="Phobius"/>
    </source>
</evidence>
<evidence type="ECO:0000256" key="4">
    <source>
        <dbReference type="ARBA" id="ARBA00022989"/>
    </source>
</evidence>
<evidence type="ECO:0000256" key="5">
    <source>
        <dbReference type="ARBA" id="ARBA00023136"/>
    </source>
</evidence>
<evidence type="ECO:0000256" key="1">
    <source>
        <dbReference type="ARBA" id="ARBA00004651"/>
    </source>
</evidence>
<evidence type="ECO:0000313" key="8">
    <source>
        <dbReference type="EMBL" id="MBE1555970.1"/>
    </source>
</evidence>
<keyword evidence="2" id="KW-1003">Cell membrane</keyword>